<feature type="transmembrane region" description="Helical" evidence="1">
    <location>
        <begin position="110"/>
        <end position="131"/>
    </location>
</feature>
<accession>A0A5N7DQU9</accession>
<keyword evidence="1" id="KW-1133">Transmembrane helix</keyword>
<dbReference type="Proteomes" id="UP000325579">
    <property type="component" value="Unassembled WGS sequence"/>
</dbReference>
<proteinExistence type="predicted"/>
<keyword evidence="1" id="KW-0812">Transmembrane</keyword>
<organism evidence="2 3">
    <name type="scientific">Aspergillus pseudonomiae</name>
    <dbReference type="NCBI Taxonomy" id="1506151"/>
    <lineage>
        <taxon>Eukaryota</taxon>
        <taxon>Fungi</taxon>
        <taxon>Dikarya</taxon>
        <taxon>Ascomycota</taxon>
        <taxon>Pezizomycotina</taxon>
        <taxon>Eurotiomycetes</taxon>
        <taxon>Eurotiomycetidae</taxon>
        <taxon>Eurotiales</taxon>
        <taxon>Aspergillaceae</taxon>
        <taxon>Aspergillus</taxon>
        <taxon>Aspergillus subgen. Circumdati</taxon>
    </lineage>
</organism>
<dbReference type="GeneID" id="43665416"/>
<name>A0A5N7DQU9_9EURO</name>
<keyword evidence="3" id="KW-1185">Reference proteome</keyword>
<gene>
    <name evidence="2" type="ORF">BDV37DRAFT_237450</name>
</gene>
<keyword evidence="1" id="KW-0472">Membrane</keyword>
<dbReference type="OrthoDB" id="4590507at2759"/>
<evidence type="ECO:0000256" key="1">
    <source>
        <dbReference type="SAM" id="Phobius"/>
    </source>
</evidence>
<dbReference type="EMBL" id="ML736741">
    <property type="protein sequence ID" value="KAE8408840.1"/>
    <property type="molecule type" value="Genomic_DNA"/>
</dbReference>
<reference evidence="2 3" key="1">
    <citation type="submission" date="2019-04" db="EMBL/GenBank/DDBJ databases">
        <authorList>
            <consortium name="DOE Joint Genome Institute"/>
            <person name="Mondo S."/>
            <person name="Kjaerbolling I."/>
            <person name="Vesth T."/>
            <person name="Frisvad J.C."/>
            <person name="Nybo J.L."/>
            <person name="Theobald S."/>
            <person name="Kildgaard S."/>
            <person name="Isbrandt T."/>
            <person name="Kuo A."/>
            <person name="Sato A."/>
            <person name="Lyhne E.K."/>
            <person name="Kogle M.E."/>
            <person name="Wiebenga A."/>
            <person name="Kun R.S."/>
            <person name="Lubbers R.J."/>
            <person name="Makela M.R."/>
            <person name="Barry K."/>
            <person name="Chovatia M."/>
            <person name="Clum A."/>
            <person name="Daum C."/>
            <person name="Haridas S."/>
            <person name="He G."/>
            <person name="LaButti K."/>
            <person name="Lipzen A."/>
            <person name="Riley R."/>
            <person name="Salamov A."/>
            <person name="Simmons B.A."/>
            <person name="Magnuson J.K."/>
            <person name="Henrissat B."/>
            <person name="Mortensen U.H."/>
            <person name="Larsen T.O."/>
            <person name="Devries R.P."/>
            <person name="Grigoriev I.V."/>
            <person name="Machida M."/>
            <person name="Baker S.E."/>
            <person name="Andersen M.R."/>
            <person name="Cantor M.N."/>
            <person name="Hua S.X."/>
        </authorList>
    </citation>
    <scope>NUCLEOTIDE SEQUENCE [LARGE SCALE GENOMIC DNA]</scope>
    <source>
        <strain evidence="2 3">CBS 119388</strain>
    </source>
</reference>
<feature type="transmembrane region" description="Helical" evidence="1">
    <location>
        <begin position="20"/>
        <end position="44"/>
    </location>
</feature>
<dbReference type="RefSeq" id="XP_031946159.1">
    <property type="nucleotide sequence ID" value="XM_032080725.1"/>
</dbReference>
<feature type="transmembrane region" description="Helical" evidence="1">
    <location>
        <begin position="143"/>
        <end position="163"/>
    </location>
</feature>
<protein>
    <submittedName>
        <fullName evidence="2">Uncharacterized protein</fullName>
    </submittedName>
</protein>
<evidence type="ECO:0000313" key="3">
    <source>
        <dbReference type="Proteomes" id="UP000325579"/>
    </source>
</evidence>
<evidence type="ECO:0000313" key="2">
    <source>
        <dbReference type="EMBL" id="KAE8408840.1"/>
    </source>
</evidence>
<dbReference type="AlphaFoldDB" id="A0A5N7DQU9"/>
<feature type="transmembrane region" description="Helical" evidence="1">
    <location>
        <begin position="73"/>
        <end position="98"/>
    </location>
</feature>
<sequence length="185" mass="20641">MLKAYKGTRGLEFLLEYQIVVGILQSFVTPVVVLIFLVLAHYTFDPWMSKISSWGWDTLKEDWKGHDDKVMVLAIYCVDRVITGGWALLLTLFCLAWCYGDDDDGTPSNAGEPIFILTSLGIFATTAKVLVAHVTDDELASAVIYNSFLVDAAIYIFILLFMFEMHCIGEQVDATALAIVQQLES</sequence>